<reference evidence="1 2" key="1">
    <citation type="submission" date="2024-06" db="EMBL/GenBank/DDBJ databases">
        <title>Genomic Encyclopedia of Type Strains, Phase IV (KMG-IV): sequencing the most valuable type-strain genomes for metagenomic binning, comparative biology and taxonomic classification.</title>
        <authorList>
            <person name="Goeker M."/>
        </authorList>
    </citation>
    <scope>NUCLEOTIDE SEQUENCE [LARGE SCALE GENOMIC DNA]</scope>
    <source>
        <strain evidence="1 2">DSM 100124</strain>
    </source>
</reference>
<name>A0ABV2LNE3_9BACL</name>
<keyword evidence="2" id="KW-1185">Reference proteome</keyword>
<dbReference type="Proteomes" id="UP001549097">
    <property type="component" value="Unassembled WGS sequence"/>
</dbReference>
<sequence>MAVILRNMLANMQGQNIVITQVFTKCEETNLFGVTVVSVETDFVIFSGAGSGAGSIYYIRLVDIVGIEL</sequence>
<protein>
    <submittedName>
        <fullName evidence="1">Uncharacterized protein (DUF1684 family)</fullName>
    </submittedName>
</protein>
<proteinExistence type="predicted"/>
<gene>
    <name evidence="1" type="ORF">ABID52_002524</name>
</gene>
<dbReference type="RefSeq" id="WP_198766885.1">
    <property type="nucleotide sequence ID" value="NZ_JAEACF010000001.1"/>
</dbReference>
<accession>A0ABV2LNE3</accession>
<evidence type="ECO:0000313" key="1">
    <source>
        <dbReference type="EMBL" id="MET3728943.1"/>
    </source>
</evidence>
<evidence type="ECO:0000313" key="2">
    <source>
        <dbReference type="Proteomes" id="UP001549097"/>
    </source>
</evidence>
<comment type="caution">
    <text evidence="1">The sequence shown here is derived from an EMBL/GenBank/DDBJ whole genome shotgun (WGS) entry which is preliminary data.</text>
</comment>
<organism evidence="1 2">
    <name type="scientific">Fictibacillus halophilus</name>
    <dbReference type="NCBI Taxonomy" id="1610490"/>
    <lineage>
        <taxon>Bacteria</taxon>
        <taxon>Bacillati</taxon>
        <taxon>Bacillota</taxon>
        <taxon>Bacilli</taxon>
        <taxon>Bacillales</taxon>
        <taxon>Fictibacillaceae</taxon>
        <taxon>Fictibacillus</taxon>
    </lineage>
</organism>
<dbReference type="EMBL" id="JBEPMP010000001">
    <property type="protein sequence ID" value="MET3728943.1"/>
    <property type="molecule type" value="Genomic_DNA"/>
</dbReference>